<sequence length="164" mass="18101">MKGVLAILAALGLFTTASVASAQSDEWFVGTHPEYHAALVRDVDDVFVAIFVPKEPSIYASPLLMETMAPACDTKQPVGLHATMAIMAFGDSAEERLAEVRRTVQDFYDRSVRSCPPSDDFEVRFFHRFDDAYLATDKLLVEAGIFPLDPIEGLGRDEQEDVSN</sequence>
<keyword evidence="3" id="KW-1185">Reference proteome</keyword>
<feature type="signal peptide" evidence="1">
    <location>
        <begin position="1"/>
        <end position="22"/>
    </location>
</feature>
<evidence type="ECO:0000256" key="1">
    <source>
        <dbReference type="SAM" id="SignalP"/>
    </source>
</evidence>
<dbReference type="Proteomes" id="UP001240639">
    <property type="component" value="Unassembled WGS sequence"/>
</dbReference>
<proteinExistence type="predicted"/>
<organism evidence="2 3">
    <name type="scientific">Qipengyuania profundimaris</name>
    <dbReference type="NCBI Taxonomy" id="3067652"/>
    <lineage>
        <taxon>Bacteria</taxon>
        <taxon>Pseudomonadati</taxon>
        <taxon>Pseudomonadota</taxon>
        <taxon>Alphaproteobacteria</taxon>
        <taxon>Sphingomonadales</taxon>
        <taxon>Erythrobacteraceae</taxon>
        <taxon>Qipengyuania</taxon>
    </lineage>
</organism>
<accession>A0ABT9HPV9</accession>
<comment type="caution">
    <text evidence="2">The sequence shown here is derived from an EMBL/GenBank/DDBJ whole genome shotgun (WGS) entry which is preliminary data.</text>
</comment>
<name>A0ABT9HPV9_9SPHN</name>
<feature type="chain" id="PRO_5045608917" evidence="1">
    <location>
        <begin position="23"/>
        <end position="164"/>
    </location>
</feature>
<dbReference type="EMBL" id="JAVAIM010000001">
    <property type="protein sequence ID" value="MDP4575157.1"/>
    <property type="molecule type" value="Genomic_DNA"/>
</dbReference>
<keyword evidence="1" id="KW-0732">Signal</keyword>
<evidence type="ECO:0000313" key="2">
    <source>
        <dbReference type="EMBL" id="MDP4575157.1"/>
    </source>
</evidence>
<protein>
    <submittedName>
        <fullName evidence="2">Uncharacterized protein</fullName>
    </submittedName>
</protein>
<gene>
    <name evidence="2" type="ORF">Q9K02_08425</name>
</gene>
<reference evidence="2 3" key="1">
    <citation type="submission" date="2023-08" db="EMBL/GenBank/DDBJ databases">
        <title>genomic of G39.</title>
        <authorList>
            <person name="Wang Y."/>
        </authorList>
    </citation>
    <scope>NUCLEOTIDE SEQUENCE [LARGE SCALE GENOMIC DNA]</scope>
    <source>
        <strain evidence="2 3">G39</strain>
    </source>
</reference>
<evidence type="ECO:0000313" key="3">
    <source>
        <dbReference type="Proteomes" id="UP001240639"/>
    </source>
</evidence>
<dbReference type="RefSeq" id="WP_305932489.1">
    <property type="nucleotide sequence ID" value="NZ_JAVAIM010000001.1"/>
</dbReference>